<dbReference type="SUPFAM" id="SSF52047">
    <property type="entry name" value="RNI-like"/>
    <property type="match status" value="1"/>
</dbReference>
<dbReference type="AlphaFoldDB" id="A0A137P7N6"/>
<sequence length="191" mass="22719">MITPFLNHYSSLKRLQINYCENISFDDFITILKRNPQIKKLSFSADYLVNNQFVIFEYINQLSSLHITKGNLEIPEISFFLQNLKEVIIEAKLSNNSFFNVVRSNQHLVEIYFHIELPQEVYQEILNLKYIKIISFRSVNPRWVRRLSKIPTIERLTWIKKPSIGYIVSIISRACINYNMQYIKGKFSIIF</sequence>
<name>A0A137P7N6_CONC2</name>
<proteinExistence type="predicted"/>
<evidence type="ECO:0008006" key="3">
    <source>
        <dbReference type="Google" id="ProtNLM"/>
    </source>
</evidence>
<reference evidence="1 2" key="1">
    <citation type="journal article" date="2015" name="Genome Biol. Evol.">
        <title>Phylogenomic analyses indicate that early fungi evolved digesting cell walls of algal ancestors of land plants.</title>
        <authorList>
            <person name="Chang Y."/>
            <person name="Wang S."/>
            <person name="Sekimoto S."/>
            <person name="Aerts A.L."/>
            <person name="Choi C."/>
            <person name="Clum A."/>
            <person name="LaButti K.M."/>
            <person name="Lindquist E.A."/>
            <person name="Yee Ngan C."/>
            <person name="Ohm R.A."/>
            <person name="Salamov A.A."/>
            <person name="Grigoriev I.V."/>
            <person name="Spatafora J.W."/>
            <person name="Berbee M.L."/>
        </authorList>
    </citation>
    <scope>NUCLEOTIDE SEQUENCE [LARGE SCALE GENOMIC DNA]</scope>
    <source>
        <strain evidence="1 2">NRRL 28638</strain>
    </source>
</reference>
<organism evidence="1 2">
    <name type="scientific">Conidiobolus coronatus (strain ATCC 28846 / CBS 209.66 / NRRL 28638)</name>
    <name type="common">Delacroixia coronata</name>
    <dbReference type="NCBI Taxonomy" id="796925"/>
    <lineage>
        <taxon>Eukaryota</taxon>
        <taxon>Fungi</taxon>
        <taxon>Fungi incertae sedis</taxon>
        <taxon>Zoopagomycota</taxon>
        <taxon>Entomophthoromycotina</taxon>
        <taxon>Entomophthoromycetes</taxon>
        <taxon>Entomophthorales</taxon>
        <taxon>Ancylistaceae</taxon>
        <taxon>Conidiobolus</taxon>
    </lineage>
</organism>
<accession>A0A137P7N6</accession>
<keyword evidence="2" id="KW-1185">Reference proteome</keyword>
<protein>
    <recommendedName>
        <fullName evidence="3">F-box domain-containing protein</fullName>
    </recommendedName>
</protein>
<dbReference type="Proteomes" id="UP000070444">
    <property type="component" value="Unassembled WGS sequence"/>
</dbReference>
<evidence type="ECO:0000313" key="2">
    <source>
        <dbReference type="Proteomes" id="UP000070444"/>
    </source>
</evidence>
<dbReference type="InterPro" id="IPR032675">
    <property type="entry name" value="LRR_dom_sf"/>
</dbReference>
<dbReference type="Gene3D" id="3.80.10.10">
    <property type="entry name" value="Ribonuclease Inhibitor"/>
    <property type="match status" value="1"/>
</dbReference>
<dbReference type="EMBL" id="KQ964487">
    <property type="protein sequence ID" value="KXN71002.1"/>
    <property type="molecule type" value="Genomic_DNA"/>
</dbReference>
<gene>
    <name evidence="1" type="ORF">CONCODRAFT_6377</name>
</gene>
<evidence type="ECO:0000313" key="1">
    <source>
        <dbReference type="EMBL" id="KXN71002.1"/>
    </source>
</evidence>